<proteinExistence type="inferred from homology"/>
<evidence type="ECO:0000256" key="5">
    <source>
        <dbReference type="ARBA" id="ARBA00023180"/>
    </source>
</evidence>
<dbReference type="Proteomes" id="UP001212152">
    <property type="component" value="Unassembled WGS sequence"/>
</dbReference>
<dbReference type="InterPro" id="IPR008758">
    <property type="entry name" value="Peptidase_S28"/>
</dbReference>
<dbReference type="PANTHER" id="PTHR11010:SF38">
    <property type="entry name" value="LYSOSOMAL PRO-X CARBOXYPEPTIDASE"/>
    <property type="match status" value="1"/>
</dbReference>
<evidence type="ECO:0000313" key="7">
    <source>
        <dbReference type="EMBL" id="KAJ3180069.1"/>
    </source>
</evidence>
<evidence type="ECO:0000256" key="3">
    <source>
        <dbReference type="ARBA" id="ARBA00022729"/>
    </source>
</evidence>
<feature type="chain" id="PRO_5041995303" evidence="6">
    <location>
        <begin position="19"/>
        <end position="506"/>
    </location>
</feature>
<sequence>MQIINLAVGLLAAGTALASPTSDYLRSLKIREKKFDAPRASSLMPTDKVTTGFFDQKVNHFGKALAGKTFKQQYAINAANVKSNSTGTQVCFFLPGQEGPMAPTDVTRGLPHDLAVKHNALVVTLEHRFYGESNPSLDPKDYWLLTLEQGMEDFNVFVNTFKFKTDDGKPIDCSAGWAAFGGSYSGAVAAWLRLKYPKTFWSAHAGSAPVWAKENFFEYDEVVEAAIPKIGGSQDCVDGLIQTTSLIDSILKSGNKQKITALKAKMNLTGVIDNRDFAAYVTSLPALSAQYGPEYDTLGNQTVMHAICNGTVISDKKAKPQAKLDKLTQLVIAYSAQNGYDASYINTHTSAVIPRDSWWWQTCTEFGFFQTARPGPRSLYSTIVDDEYFRWFCKTNFPGTVIDGNTGLPVEHVKPNASGINKSYLGLSITRAVSNVLFADGLYDPWHALSVYYQKSTVANVIANHLGHHCDEWSSRAAAADWRNQLAKTWDEWITKRIPKKTRPHY</sequence>
<evidence type="ECO:0000313" key="8">
    <source>
        <dbReference type="Proteomes" id="UP001212152"/>
    </source>
</evidence>
<dbReference type="InterPro" id="IPR029058">
    <property type="entry name" value="AB_hydrolase_fold"/>
</dbReference>
<keyword evidence="2 7" id="KW-0645">Protease</keyword>
<keyword evidence="4" id="KW-0378">Hydrolase</keyword>
<dbReference type="PANTHER" id="PTHR11010">
    <property type="entry name" value="PROTEASE S28 PRO-X CARBOXYPEPTIDASE-RELATED"/>
    <property type="match status" value="1"/>
</dbReference>
<keyword evidence="8" id="KW-1185">Reference proteome</keyword>
<dbReference type="Gene3D" id="3.40.50.1820">
    <property type="entry name" value="alpha/beta hydrolase"/>
    <property type="match status" value="1"/>
</dbReference>
<comment type="similarity">
    <text evidence="1">Belongs to the peptidase S28 family.</text>
</comment>
<keyword evidence="5" id="KW-0325">Glycoprotein</keyword>
<dbReference type="Gene3D" id="1.20.120.980">
    <property type="entry name" value="Serine carboxypeptidase S28, SKS domain"/>
    <property type="match status" value="1"/>
</dbReference>
<evidence type="ECO:0000256" key="6">
    <source>
        <dbReference type="SAM" id="SignalP"/>
    </source>
</evidence>
<gene>
    <name evidence="7" type="primary">PRSS16</name>
    <name evidence="7" type="ORF">HDU87_002293</name>
</gene>
<dbReference type="AlphaFoldDB" id="A0AAD5TM08"/>
<accession>A0AAD5TM08</accession>
<keyword evidence="3 6" id="KW-0732">Signal</keyword>
<feature type="signal peptide" evidence="6">
    <location>
        <begin position="1"/>
        <end position="18"/>
    </location>
</feature>
<dbReference type="GO" id="GO:0006508">
    <property type="term" value="P:proteolysis"/>
    <property type="evidence" value="ECO:0007669"/>
    <property type="project" value="UniProtKB-KW"/>
</dbReference>
<dbReference type="GO" id="GO:0070008">
    <property type="term" value="F:serine-type exopeptidase activity"/>
    <property type="evidence" value="ECO:0007669"/>
    <property type="project" value="InterPro"/>
</dbReference>
<evidence type="ECO:0000256" key="4">
    <source>
        <dbReference type="ARBA" id="ARBA00022801"/>
    </source>
</evidence>
<dbReference type="GO" id="GO:0008239">
    <property type="term" value="F:dipeptidyl-peptidase activity"/>
    <property type="evidence" value="ECO:0007669"/>
    <property type="project" value="TreeGrafter"/>
</dbReference>
<dbReference type="Pfam" id="PF05577">
    <property type="entry name" value="Peptidase_S28"/>
    <property type="match status" value="1"/>
</dbReference>
<evidence type="ECO:0000256" key="1">
    <source>
        <dbReference type="ARBA" id="ARBA00011079"/>
    </source>
</evidence>
<reference evidence="7" key="1">
    <citation type="submission" date="2020-05" db="EMBL/GenBank/DDBJ databases">
        <title>Phylogenomic resolution of chytrid fungi.</title>
        <authorList>
            <person name="Stajich J.E."/>
            <person name="Amses K."/>
            <person name="Simmons R."/>
            <person name="Seto K."/>
            <person name="Myers J."/>
            <person name="Bonds A."/>
            <person name="Quandt C.A."/>
            <person name="Barry K."/>
            <person name="Liu P."/>
            <person name="Grigoriev I."/>
            <person name="Longcore J.E."/>
            <person name="James T.Y."/>
        </authorList>
    </citation>
    <scope>NUCLEOTIDE SEQUENCE</scope>
    <source>
        <strain evidence="7">JEL0379</strain>
    </source>
</reference>
<evidence type="ECO:0000256" key="2">
    <source>
        <dbReference type="ARBA" id="ARBA00022670"/>
    </source>
</evidence>
<organism evidence="7 8">
    <name type="scientific">Geranomyces variabilis</name>
    <dbReference type="NCBI Taxonomy" id="109894"/>
    <lineage>
        <taxon>Eukaryota</taxon>
        <taxon>Fungi</taxon>
        <taxon>Fungi incertae sedis</taxon>
        <taxon>Chytridiomycota</taxon>
        <taxon>Chytridiomycota incertae sedis</taxon>
        <taxon>Chytridiomycetes</taxon>
        <taxon>Spizellomycetales</taxon>
        <taxon>Powellomycetaceae</taxon>
        <taxon>Geranomyces</taxon>
    </lineage>
</organism>
<dbReference type="InterPro" id="IPR042269">
    <property type="entry name" value="Ser_carbopepase_S28_SKS"/>
</dbReference>
<protein>
    <submittedName>
        <fullName evidence="7">Thymus-specific serine protease</fullName>
    </submittedName>
</protein>
<name>A0AAD5TM08_9FUNG</name>
<comment type="caution">
    <text evidence="7">The sequence shown here is derived from an EMBL/GenBank/DDBJ whole genome shotgun (WGS) entry which is preliminary data.</text>
</comment>
<dbReference type="SUPFAM" id="SSF53474">
    <property type="entry name" value="alpha/beta-Hydrolases"/>
    <property type="match status" value="2"/>
</dbReference>
<dbReference type="EMBL" id="JADGJQ010000018">
    <property type="protein sequence ID" value="KAJ3180069.1"/>
    <property type="molecule type" value="Genomic_DNA"/>
</dbReference>